<proteinExistence type="predicted"/>
<gene>
    <name evidence="2" type="ORF">H4R26_003817</name>
</gene>
<sequence>MTTPTASGVNTVTVQVPNTISEGKYGVRLGLPNGSTWKYSQLFDVSKTAKNNESATVNSILASGDKGKAKESEASKTHGSQATSSSKSATATTIDNMADTNSDQNQHTTDVNAPARVAHSGAKPSGLHFVLLSTKSLALAVFAYAVATLATV</sequence>
<keyword evidence="3" id="KW-1185">Reference proteome</keyword>
<comment type="caution">
    <text evidence="2">The sequence shown here is derived from an EMBL/GenBank/DDBJ whole genome shotgun (WGS) entry which is preliminary data.</text>
</comment>
<accession>A0A9W8EEN0</accession>
<organism evidence="2 3">
    <name type="scientific">Coemansia thaxteri</name>
    <dbReference type="NCBI Taxonomy" id="2663907"/>
    <lineage>
        <taxon>Eukaryota</taxon>
        <taxon>Fungi</taxon>
        <taxon>Fungi incertae sedis</taxon>
        <taxon>Zoopagomycota</taxon>
        <taxon>Kickxellomycotina</taxon>
        <taxon>Kickxellomycetes</taxon>
        <taxon>Kickxellales</taxon>
        <taxon>Kickxellaceae</taxon>
        <taxon>Coemansia</taxon>
    </lineage>
</organism>
<dbReference type="AlphaFoldDB" id="A0A9W8EEN0"/>
<evidence type="ECO:0000313" key="2">
    <source>
        <dbReference type="EMBL" id="KAJ2002039.1"/>
    </source>
</evidence>
<feature type="compositionally biased region" description="Low complexity" evidence="1">
    <location>
        <begin position="82"/>
        <end position="93"/>
    </location>
</feature>
<evidence type="ECO:0000313" key="3">
    <source>
        <dbReference type="Proteomes" id="UP001150907"/>
    </source>
</evidence>
<evidence type="ECO:0000256" key="1">
    <source>
        <dbReference type="SAM" id="MobiDB-lite"/>
    </source>
</evidence>
<feature type="compositionally biased region" description="Polar residues" evidence="1">
    <location>
        <begin position="94"/>
        <end position="108"/>
    </location>
</feature>
<protein>
    <submittedName>
        <fullName evidence="2">Uncharacterized protein</fullName>
    </submittedName>
</protein>
<feature type="compositionally biased region" description="Polar residues" evidence="1">
    <location>
        <begin position="52"/>
        <end position="61"/>
    </location>
</feature>
<reference evidence="2" key="1">
    <citation type="submission" date="2022-07" db="EMBL/GenBank/DDBJ databases">
        <title>Phylogenomic reconstructions and comparative analyses of Kickxellomycotina fungi.</title>
        <authorList>
            <person name="Reynolds N.K."/>
            <person name="Stajich J.E."/>
            <person name="Barry K."/>
            <person name="Grigoriev I.V."/>
            <person name="Crous P."/>
            <person name="Smith M.E."/>
        </authorList>
    </citation>
    <scope>NUCLEOTIDE SEQUENCE</scope>
    <source>
        <strain evidence="2">IMI 214461</strain>
    </source>
</reference>
<feature type="region of interest" description="Disordered" evidence="1">
    <location>
        <begin position="52"/>
        <end position="108"/>
    </location>
</feature>
<dbReference type="OrthoDB" id="5564519at2759"/>
<dbReference type="Proteomes" id="UP001150907">
    <property type="component" value="Unassembled WGS sequence"/>
</dbReference>
<dbReference type="EMBL" id="JANBQF010000340">
    <property type="protein sequence ID" value="KAJ2002039.1"/>
    <property type="molecule type" value="Genomic_DNA"/>
</dbReference>
<name>A0A9W8EEN0_9FUNG</name>
<feature type="compositionally biased region" description="Basic and acidic residues" evidence="1">
    <location>
        <begin position="65"/>
        <end position="76"/>
    </location>
</feature>